<keyword evidence="2" id="KW-1185">Reference proteome</keyword>
<proteinExistence type="predicted"/>
<organism evidence="1 2">
    <name type="scientific">Muricoccus nepalensis</name>
    <dbReference type="NCBI Taxonomy" id="1854500"/>
    <lineage>
        <taxon>Bacteria</taxon>
        <taxon>Pseudomonadati</taxon>
        <taxon>Pseudomonadota</taxon>
        <taxon>Alphaproteobacteria</taxon>
        <taxon>Acetobacterales</taxon>
        <taxon>Roseomonadaceae</taxon>
        <taxon>Muricoccus</taxon>
    </lineage>
</organism>
<dbReference type="AlphaFoldDB" id="A0A502EZC5"/>
<comment type="caution">
    <text evidence="1">The sequence shown here is derived from an EMBL/GenBank/DDBJ whole genome shotgun (WGS) entry which is preliminary data.</text>
</comment>
<reference evidence="1 2" key="1">
    <citation type="journal article" date="2019" name="Environ. Microbiol.">
        <title>Species interactions and distinct microbial communities in high Arctic permafrost affected cryosols are associated with the CH4 and CO2 gas fluxes.</title>
        <authorList>
            <person name="Altshuler I."/>
            <person name="Hamel J."/>
            <person name="Turney S."/>
            <person name="Magnuson E."/>
            <person name="Levesque R."/>
            <person name="Greer C."/>
            <person name="Whyte L.G."/>
        </authorList>
    </citation>
    <scope>NUCLEOTIDE SEQUENCE [LARGE SCALE GENOMIC DNA]</scope>
    <source>
        <strain evidence="1 2">S9.3B</strain>
    </source>
</reference>
<dbReference type="EMBL" id="RCZP01000061">
    <property type="protein sequence ID" value="TPG41940.1"/>
    <property type="molecule type" value="Genomic_DNA"/>
</dbReference>
<dbReference type="Proteomes" id="UP000317078">
    <property type="component" value="Unassembled WGS sequence"/>
</dbReference>
<sequence>MSRLDIQRAAEPQLTADVRMYETAANGRMGPALPGWGCQAVISKTSPQQGWDALPLLRDRPLCPGETRQLGFVFLSDPEATEALRQAGRFYLWEGRFVGEAVVVF</sequence>
<accession>A0A502EZC5</accession>
<evidence type="ECO:0000313" key="2">
    <source>
        <dbReference type="Proteomes" id="UP000317078"/>
    </source>
</evidence>
<gene>
    <name evidence="1" type="ORF">EAH89_28245</name>
</gene>
<evidence type="ECO:0000313" key="1">
    <source>
        <dbReference type="EMBL" id="TPG41940.1"/>
    </source>
</evidence>
<name>A0A502EZC5_9PROT</name>
<dbReference type="OrthoDB" id="8237930at2"/>
<protein>
    <submittedName>
        <fullName evidence="1">Uncharacterized protein</fullName>
    </submittedName>
</protein>